<proteinExistence type="predicted"/>
<protein>
    <submittedName>
        <fullName evidence="2">Uncharacterized protein</fullName>
    </submittedName>
</protein>
<dbReference type="Proteomes" id="UP000758603">
    <property type="component" value="Unassembled WGS sequence"/>
</dbReference>
<feature type="signal peptide" evidence="1">
    <location>
        <begin position="1"/>
        <end position="16"/>
    </location>
</feature>
<dbReference type="EMBL" id="JAGPXC010000003">
    <property type="protein sequence ID" value="KAH6655509.1"/>
    <property type="molecule type" value="Genomic_DNA"/>
</dbReference>
<dbReference type="AlphaFoldDB" id="A0A9P8ZZZ2"/>
<gene>
    <name evidence="2" type="ORF">BKA67DRAFT_657444</name>
</gene>
<evidence type="ECO:0000313" key="3">
    <source>
        <dbReference type="Proteomes" id="UP000758603"/>
    </source>
</evidence>
<dbReference type="RefSeq" id="XP_045959774.1">
    <property type="nucleotide sequence ID" value="XM_046107116.1"/>
</dbReference>
<evidence type="ECO:0000256" key="1">
    <source>
        <dbReference type="SAM" id="SignalP"/>
    </source>
</evidence>
<sequence length="159" mass="17315">MRTATILAAMASAVSAVTFHVQAVEGYDWDVTAWSAGCERSGCYYDFNVSGPADDQNPPRPAFLAYCSGFGEGAEYDECTLLDEGDVARRVVAKLLPAIRFNSTNTSTIAQIQVSFQYTDLEVSTTWWNFTGHGNSSYNQFVAPLQNFTIKPDTISGVA</sequence>
<reference evidence="2" key="1">
    <citation type="journal article" date="2021" name="Nat. Commun.">
        <title>Genetic determinants of endophytism in the Arabidopsis root mycobiome.</title>
        <authorList>
            <person name="Mesny F."/>
            <person name="Miyauchi S."/>
            <person name="Thiergart T."/>
            <person name="Pickel B."/>
            <person name="Atanasova L."/>
            <person name="Karlsson M."/>
            <person name="Huettel B."/>
            <person name="Barry K.W."/>
            <person name="Haridas S."/>
            <person name="Chen C."/>
            <person name="Bauer D."/>
            <person name="Andreopoulos W."/>
            <person name="Pangilinan J."/>
            <person name="LaButti K."/>
            <person name="Riley R."/>
            <person name="Lipzen A."/>
            <person name="Clum A."/>
            <person name="Drula E."/>
            <person name="Henrissat B."/>
            <person name="Kohler A."/>
            <person name="Grigoriev I.V."/>
            <person name="Martin F.M."/>
            <person name="Hacquard S."/>
        </authorList>
    </citation>
    <scope>NUCLEOTIDE SEQUENCE</scope>
    <source>
        <strain evidence="2">MPI-SDFR-AT-0073</strain>
    </source>
</reference>
<name>A0A9P8ZZZ2_9PEZI</name>
<organism evidence="2 3">
    <name type="scientific">Truncatella angustata</name>
    <dbReference type="NCBI Taxonomy" id="152316"/>
    <lineage>
        <taxon>Eukaryota</taxon>
        <taxon>Fungi</taxon>
        <taxon>Dikarya</taxon>
        <taxon>Ascomycota</taxon>
        <taxon>Pezizomycotina</taxon>
        <taxon>Sordariomycetes</taxon>
        <taxon>Xylariomycetidae</taxon>
        <taxon>Amphisphaeriales</taxon>
        <taxon>Sporocadaceae</taxon>
        <taxon>Truncatella</taxon>
    </lineage>
</organism>
<comment type="caution">
    <text evidence="2">The sequence shown here is derived from an EMBL/GenBank/DDBJ whole genome shotgun (WGS) entry which is preliminary data.</text>
</comment>
<feature type="chain" id="PRO_5040378563" evidence="1">
    <location>
        <begin position="17"/>
        <end position="159"/>
    </location>
</feature>
<accession>A0A9P8ZZZ2</accession>
<dbReference type="GeneID" id="70136007"/>
<evidence type="ECO:0000313" key="2">
    <source>
        <dbReference type="EMBL" id="KAH6655509.1"/>
    </source>
</evidence>
<dbReference type="OrthoDB" id="3508922at2759"/>
<keyword evidence="1" id="KW-0732">Signal</keyword>
<keyword evidence="3" id="KW-1185">Reference proteome</keyword>